<feature type="compositionally biased region" description="Polar residues" evidence="1">
    <location>
        <begin position="1014"/>
        <end position="1024"/>
    </location>
</feature>
<dbReference type="AlphaFoldDB" id="B5GMU8"/>
<reference evidence="2 3" key="1">
    <citation type="journal article" date="2010" name="Genome Biol. Evol.">
        <title>The sequence of a 1.8-mb bacterial linear plasmid reveals a rich evolutionary reservoir of secondary metabolic pathways.</title>
        <authorList>
            <person name="Medema M.H."/>
            <person name="Trefzer A."/>
            <person name="Kovalchuk A."/>
            <person name="van den Berg M."/>
            <person name="Mueller U."/>
            <person name="Heijne W."/>
            <person name="Wu L."/>
            <person name="Alam M.T."/>
            <person name="Ronning C.M."/>
            <person name="Nierman W.C."/>
            <person name="Bovenberg R.A.L."/>
            <person name="Breitling R."/>
            <person name="Takano E."/>
        </authorList>
    </citation>
    <scope>NUCLEOTIDE SEQUENCE [LARGE SCALE GENOMIC DNA]</scope>
    <source>
        <strain evidence="3">ATCC 27064 / DSM 738 / JCM 4710 / NBRC 13307 / NCIMB 12785 / NRRL 3585 / VKM Ac-602</strain>
        <plasmid evidence="2">pSCL4</plasmid>
    </source>
</reference>
<keyword evidence="2" id="KW-0614">Plasmid</keyword>
<organism evidence="2 3">
    <name type="scientific">Streptomyces clavuligerus</name>
    <dbReference type="NCBI Taxonomy" id="1901"/>
    <lineage>
        <taxon>Bacteria</taxon>
        <taxon>Bacillati</taxon>
        <taxon>Actinomycetota</taxon>
        <taxon>Actinomycetes</taxon>
        <taxon>Kitasatosporales</taxon>
        <taxon>Streptomycetaceae</taxon>
        <taxon>Streptomyces</taxon>
    </lineage>
</organism>
<dbReference type="InterPro" id="IPR011045">
    <property type="entry name" value="N2O_reductase_N"/>
</dbReference>
<dbReference type="Proteomes" id="UP000002357">
    <property type="component" value="Plasmid pSCL4"/>
</dbReference>
<gene>
    <name evidence="2" type="ORF">SCLAV_p0876</name>
</gene>
<dbReference type="OrthoDB" id="4312432at2"/>
<proteinExistence type="predicted"/>
<name>B5GMU8_STRCL</name>
<geneLocation type="plasmid" evidence="2 3">
    <name>pSCL4</name>
</geneLocation>
<accession>B5GMU8</accession>
<feature type="region of interest" description="Disordered" evidence="1">
    <location>
        <begin position="135"/>
        <end position="154"/>
    </location>
</feature>
<dbReference type="EMBL" id="CM000914">
    <property type="protein sequence ID" value="EFG04362.2"/>
    <property type="molecule type" value="Genomic_DNA"/>
</dbReference>
<feature type="region of interest" description="Disordered" evidence="1">
    <location>
        <begin position="1003"/>
        <end position="1024"/>
    </location>
</feature>
<evidence type="ECO:0000313" key="2">
    <source>
        <dbReference type="EMBL" id="EFG04362.2"/>
    </source>
</evidence>
<protein>
    <submittedName>
        <fullName evidence="2">Uncharacterized protein</fullName>
    </submittedName>
</protein>
<evidence type="ECO:0000256" key="1">
    <source>
        <dbReference type="SAM" id="MobiDB-lite"/>
    </source>
</evidence>
<sequence length="1024" mass="107431">MMTTPSSGTPATTPTTTPPTPPTHDADKAMLDGPTPKDLLPSTGNYPTEVVRYQSVVLTDIPGAAPGRALTGAIDLGEENLPFYDRPAEGMVVTTEQSWSAQGVTLGRLLHSLALAPGESTRVAVVDWQRTTRATGAETAGENELLTGSTDQNRSISEVANAIAREEQHGSSQGFEVGQSSSEGGSVGGSLGVVFSGGGNWSKSSNFGIASTVSRSTGVRSVAQEATQRISARTQQLATAARSRNMTVVRETSQAEKDQVMTRVVTNYNHMHAMSVQYYEVVQVYTVTTKPTRLERCLFIPLQELTFTHTSLQRYKDVLASVAPADWATKIRAANPFDTAVRRLDACAAPEVPTTQEFAGVELADVAASAMGVYGVRKADGSPVKFDPATQQWKPLPTTGLSGSLTRIAPGKDTVWAIRATDNMVVQFDGTTWRADGWGGYALRIVCATDGTVYVIGTNNAIHQRGQSSWTNLGVTADDIAVTGKDKLWYSRQGLLYERSGTSWVQRGGPGVQRLSATSDGALWAVVQSQSSTETLPLLVESGATTAVRPTAGGLQSVTGLAQIASVGGGDYWVLMGNGTVRRILGREALVAFDDQPKEDSAYASRIDVWSDSDGIRGIQVVHPSHTFGCGDIGGSGAQQASYTFGGADKLLSYEAWSGRTARGSLAGLRLKMTSGVANFGIAATTTVAADLSEDAGGGSAICGLFGSTVRSGSRTYVASLGFHVRGGNVPQPVLDHLNDNRRHYSQAVWANADELTLSRILANYSYTPAGSSAGPVPLGMLLDPKPIAATGNYLGFRWNFASEQEREAWTAARRPADNTFGTPVADTIAIATNGVFAEAVLGRSNSAEKIDLTRFWNWKDSPIQITPADIAPVSTASRAQNLDTTAAGMGVSQAKFTPLVAMPDPVGLQTTQAIATANLFRDMSGLDNMSQFLTKGIEAAAGNDKEAGMRAQEAMKTATEHAQKMAQIAVDALGKVLPLATGGAAGGGGSISALGGMLNQGAKAAAPDKKADTPSTDGTAAKS</sequence>
<dbReference type="SUPFAM" id="SSF50974">
    <property type="entry name" value="Nitrous oxide reductase, N-terminal domain"/>
    <property type="match status" value="1"/>
</dbReference>
<feature type="region of interest" description="Disordered" evidence="1">
    <location>
        <begin position="1"/>
        <end position="45"/>
    </location>
</feature>
<dbReference type="eggNOG" id="COG1073">
    <property type="taxonomic scope" value="Bacteria"/>
</dbReference>
<feature type="compositionally biased region" description="Low complexity" evidence="1">
    <location>
        <begin position="1"/>
        <end position="15"/>
    </location>
</feature>
<evidence type="ECO:0000313" key="3">
    <source>
        <dbReference type="Proteomes" id="UP000002357"/>
    </source>
</evidence>
<keyword evidence="3" id="KW-1185">Reference proteome</keyword>